<dbReference type="Gene3D" id="3.30.70.250">
    <property type="entry name" value="Malonyl-CoA ACP transacylase, ACP-binding"/>
    <property type="match status" value="1"/>
</dbReference>
<feature type="domain" description="Malonyl-CoA:ACP transacylase (MAT)" evidence="6">
    <location>
        <begin position="213"/>
        <end position="592"/>
    </location>
</feature>
<feature type="region of interest" description="Disordered" evidence="5">
    <location>
        <begin position="53"/>
        <end position="206"/>
    </location>
</feature>
<name>A0A238F609_9BASI</name>
<reference evidence="8" key="1">
    <citation type="submission" date="2016-09" db="EMBL/GenBank/DDBJ databases">
        <authorList>
            <person name="Jeantristanb JTB J.-T."/>
            <person name="Ricardo R."/>
        </authorList>
    </citation>
    <scope>NUCLEOTIDE SEQUENCE [LARGE SCALE GENOMIC DNA]</scope>
</reference>
<evidence type="ECO:0000256" key="3">
    <source>
        <dbReference type="ARBA" id="ARBA00023315"/>
    </source>
</evidence>
<evidence type="ECO:0000256" key="2">
    <source>
        <dbReference type="ARBA" id="ARBA00022679"/>
    </source>
</evidence>
<evidence type="ECO:0000313" key="7">
    <source>
        <dbReference type="EMBL" id="SCV68527.1"/>
    </source>
</evidence>
<evidence type="ECO:0000256" key="4">
    <source>
        <dbReference type="ARBA" id="ARBA00048462"/>
    </source>
</evidence>
<accession>A0A238F609</accession>
<dbReference type="GO" id="GO:0006633">
    <property type="term" value="P:fatty acid biosynthetic process"/>
    <property type="evidence" value="ECO:0007669"/>
    <property type="project" value="TreeGrafter"/>
</dbReference>
<dbReference type="AlphaFoldDB" id="A0A238F609"/>
<comment type="catalytic activity">
    <reaction evidence="4">
        <text>holo-[ACP] + malonyl-CoA = malonyl-[ACP] + CoA</text>
        <dbReference type="Rhea" id="RHEA:41792"/>
        <dbReference type="Rhea" id="RHEA-COMP:9623"/>
        <dbReference type="Rhea" id="RHEA-COMP:9685"/>
        <dbReference type="ChEBI" id="CHEBI:57287"/>
        <dbReference type="ChEBI" id="CHEBI:57384"/>
        <dbReference type="ChEBI" id="CHEBI:64479"/>
        <dbReference type="ChEBI" id="CHEBI:78449"/>
        <dbReference type="EC" id="2.3.1.39"/>
    </reaction>
</comment>
<feature type="compositionally biased region" description="Low complexity" evidence="5">
    <location>
        <begin position="113"/>
        <end position="141"/>
    </location>
</feature>
<keyword evidence="2" id="KW-0808">Transferase</keyword>
<evidence type="ECO:0000256" key="1">
    <source>
        <dbReference type="ARBA" id="ARBA00013258"/>
    </source>
</evidence>
<dbReference type="SMART" id="SM00827">
    <property type="entry name" value="PKS_AT"/>
    <property type="match status" value="1"/>
</dbReference>
<dbReference type="PANTHER" id="PTHR42681:SF1">
    <property type="entry name" value="MALONYL-COA-ACYL CARRIER PROTEIN TRANSACYLASE, MITOCHONDRIAL"/>
    <property type="match status" value="1"/>
</dbReference>
<feature type="compositionally biased region" description="Basic and acidic residues" evidence="5">
    <location>
        <begin position="169"/>
        <end position="183"/>
    </location>
</feature>
<protein>
    <recommendedName>
        <fullName evidence="1">[acyl-carrier-protein] S-malonyltransferase</fullName>
        <ecNumber evidence="1">2.3.1.39</ecNumber>
    </recommendedName>
</protein>
<gene>
    <name evidence="7" type="ORF">BQ2448_648</name>
</gene>
<feature type="compositionally biased region" description="Polar residues" evidence="5">
    <location>
        <begin position="57"/>
        <end position="66"/>
    </location>
</feature>
<dbReference type="InterPro" id="IPR001227">
    <property type="entry name" value="Ac_transferase_dom_sf"/>
</dbReference>
<keyword evidence="8" id="KW-1185">Reference proteome</keyword>
<dbReference type="InterPro" id="IPR050858">
    <property type="entry name" value="Mal-CoA-ACP_Trans/PKS_FabD"/>
</dbReference>
<dbReference type="Proteomes" id="UP000198372">
    <property type="component" value="Unassembled WGS sequence"/>
</dbReference>
<keyword evidence="3" id="KW-0012">Acyltransferase</keyword>
<evidence type="ECO:0000259" key="6">
    <source>
        <dbReference type="SMART" id="SM00827"/>
    </source>
</evidence>
<dbReference type="EC" id="2.3.1.39" evidence="1"/>
<dbReference type="SUPFAM" id="SSF52151">
    <property type="entry name" value="FabD/lysophospholipase-like"/>
    <property type="match status" value="1"/>
</dbReference>
<dbReference type="Pfam" id="PF00698">
    <property type="entry name" value="Acyl_transf_1"/>
    <property type="match status" value="1"/>
</dbReference>
<sequence length="607" mass="65263">MLSRSTTRLVTSSNCHASFTVSSSATALRHAHLAPASSLPSGSCYAASPACPPQPSFLRSSPTPSTSKEDPTWSEPSYVARYRDPKNHDRPLVHPAYVAESSSPASGRRRLMTSSVLSSTPPASASTSSSSNSYSTPSRNLSPPPPRPSLASSNGLNGAPRDNHRRRPTRDDSPRHQRLEMERAWSGGEASPPIPTETHHAHGKSKRPNYALLYPGSGSQYPLMASFLKNYTAAQQVWKEAEDSLADFESWRRALKLDQCEGAVGELGRILDRTEEQRKHEPTLYSVVFDGGQEELTRAANAQPAILVTSIAFTRTLEQNFGLDVAKNASAILGHSSGEYSAAVASGAIDFADAVKLIVSGLCRRLHGMLTTHALSLPSINLSTASDTPAARIPQMSAVVLNPGHSHDEVVQVVRKIRAEDSVGPQHDRGCAGTVEVASFNSSAQIVLSGSREGIMRASELLREQGIASRAADLPVSAPFHCSFLEPAAEGMRVALEATRLNNPAIPLVSNLDGTMINTTNSLVSNLVAQISLPVRWSKCLRNLAQDHIDRLVFLGPGKALANLARRDATLREKNSGQPSRTEVLSVATDADLEAFADLWKEETEQL</sequence>
<proteinExistence type="predicted"/>
<dbReference type="InterPro" id="IPR016035">
    <property type="entry name" value="Acyl_Trfase/lysoPLipase"/>
</dbReference>
<dbReference type="EMBL" id="FMSP01000003">
    <property type="protein sequence ID" value="SCV68527.1"/>
    <property type="molecule type" value="Genomic_DNA"/>
</dbReference>
<dbReference type="Gene3D" id="3.40.366.10">
    <property type="entry name" value="Malonyl-Coenzyme A Acyl Carrier Protein, domain 2"/>
    <property type="match status" value="1"/>
</dbReference>
<evidence type="ECO:0000313" key="8">
    <source>
        <dbReference type="Proteomes" id="UP000198372"/>
    </source>
</evidence>
<dbReference type="InterPro" id="IPR016036">
    <property type="entry name" value="Malonyl_transacylase_ACP-bd"/>
</dbReference>
<organism evidence="7 8">
    <name type="scientific">Microbotryum intermedium</name>
    <dbReference type="NCBI Taxonomy" id="269621"/>
    <lineage>
        <taxon>Eukaryota</taxon>
        <taxon>Fungi</taxon>
        <taxon>Dikarya</taxon>
        <taxon>Basidiomycota</taxon>
        <taxon>Pucciniomycotina</taxon>
        <taxon>Microbotryomycetes</taxon>
        <taxon>Microbotryales</taxon>
        <taxon>Microbotryaceae</taxon>
        <taxon>Microbotryum</taxon>
    </lineage>
</organism>
<dbReference type="OrthoDB" id="1929172at2759"/>
<dbReference type="PANTHER" id="PTHR42681">
    <property type="entry name" value="MALONYL-COA-ACYL CARRIER PROTEIN TRANSACYLASE, MITOCHONDRIAL"/>
    <property type="match status" value="1"/>
</dbReference>
<dbReference type="GO" id="GO:0004314">
    <property type="term" value="F:[acyl-carrier-protein] S-malonyltransferase activity"/>
    <property type="evidence" value="ECO:0007669"/>
    <property type="project" value="UniProtKB-EC"/>
</dbReference>
<dbReference type="STRING" id="269621.A0A238F609"/>
<evidence type="ECO:0000256" key="5">
    <source>
        <dbReference type="SAM" id="MobiDB-lite"/>
    </source>
</evidence>
<dbReference type="GO" id="GO:0005739">
    <property type="term" value="C:mitochondrion"/>
    <property type="evidence" value="ECO:0007669"/>
    <property type="project" value="TreeGrafter"/>
</dbReference>
<dbReference type="SUPFAM" id="SSF55048">
    <property type="entry name" value="Probable ACP-binding domain of malonyl-CoA ACP transacylase"/>
    <property type="match status" value="1"/>
</dbReference>
<dbReference type="InterPro" id="IPR014043">
    <property type="entry name" value="Acyl_transferase_dom"/>
</dbReference>
<feature type="compositionally biased region" description="Basic and acidic residues" evidence="5">
    <location>
        <begin position="81"/>
        <end position="92"/>
    </location>
</feature>